<keyword evidence="4" id="KW-0804">Transcription</keyword>
<reference evidence="6 7" key="1">
    <citation type="submission" date="2017-09" db="EMBL/GenBank/DDBJ databases">
        <title>Large-scale bioinformatics analysis of Bacillus genomes uncovers conserved roles of natural products in bacterial physiology.</title>
        <authorList>
            <consortium name="Agbiome Team Llc"/>
            <person name="Bleich R.M."/>
            <person name="Kirk G.J."/>
            <person name="Santa Maria K.C."/>
            <person name="Allen S.E."/>
            <person name="Farag S."/>
            <person name="Shank E.A."/>
            <person name="Bowers A."/>
        </authorList>
    </citation>
    <scope>NUCLEOTIDE SEQUENCE [LARGE SCALE GENOMIC DNA]</scope>
    <source>
        <strain evidence="6 7">AFS003229</strain>
    </source>
</reference>
<proteinExistence type="inferred from homology"/>
<dbReference type="PANTHER" id="PTHR30126:SF78">
    <property type="entry name" value="HTH LYSR-TYPE DOMAIN-CONTAINING PROTEIN"/>
    <property type="match status" value="1"/>
</dbReference>
<accession>A0AAX0RX58</accession>
<dbReference type="GO" id="GO:0003700">
    <property type="term" value="F:DNA-binding transcription factor activity"/>
    <property type="evidence" value="ECO:0007669"/>
    <property type="project" value="InterPro"/>
</dbReference>
<dbReference type="AlphaFoldDB" id="A0AAX0RX58"/>
<dbReference type="InterPro" id="IPR036388">
    <property type="entry name" value="WH-like_DNA-bd_sf"/>
</dbReference>
<dbReference type="Proteomes" id="UP000220106">
    <property type="component" value="Unassembled WGS sequence"/>
</dbReference>
<dbReference type="InterPro" id="IPR000847">
    <property type="entry name" value="LysR_HTH_N"/>
</dbReference>
<name>A0AAX0RX58_9BACI</name>
<evidence type="ECO:0000256" key="2">
    <source>
        <dbReference type="ARBA" id="ARBA00023015"/>
    </source>
</evidence>
<dbReference type="Gene3D" id="1.10.10.10">
    <property type="entry name" value="Winged helix-like DNA-binding domain superfamily/Winged helix DNA-binding domain"/>
    <property type="match status" value="1"/>
</dbReference>
<dbReference type="InterPro" id="IPR005119">
    <property type="entry name" value="LysR_subst-bd"/>
</dbReference>
<keyword evidence="2" id="KW-0805">Transcription regulation</keyword>
<dbReference type="RefSeq" id="WP_098177714.1">
    <property type="nucleotide sequence ID" value="NZ_JBLOIZ010000005.1"/>
</dbReference>
<organism evidence="6 7">
    <name type="scientific">Peribacillus butanolivorans</name>
    <dbReference type="NCBI Taxonomy" id="421767"/>
    <lineage>
        <taxon>Bacteria</taxon>
        <taxon>Bacillati</taxon>
        <taxon>Bacillota</taxon>
        <taxon>Bacilli</taxon>
        <taxon>Bacillales</taxon>
        <taxon>Bacillaceae</taxon>
        <taxon>Peribacillus</taxon>
    </lineage>
</organism>
<evidence type="ECO:0000313" key="7">
    <source>
        <dbReference type="Proteomes" id="UP000220106"/>
    </source>
</evidence>
<evidence type="ECO:0000259" key="5">
    <source>
        <dbReference type="PROSITE" id="PS50931"/>
    </source>
</evidence>
<dbReference type="Pfam" id="PF03466">
    <property type="entry name" value="LysR_substrate"/>
    <property type="match status" value="1"/>
</dbReference>
<dbReference type="Pfam" id="PF00126">
    <property type="entry name" value="HTH_1"/>
    <property type="match status" value="1"/>
</dbReference>
<gene>
    <name evidence="6" type="ORF">CN689_24280</name>
</gene>
<dbReference type="PRINTS" id="PR00039">
    <property type="entry name" value="HTHLYSR"/>
</dbReference>
<sequence length="296" mass="34462">MKEQDCLLIVAIYEDQSITKAAERLFISQPALTYRIKQLEQEFGIKIIKREGNKIIFTAEGEYLVKFSNNLLLEISKLKDQFQNMSIEATGLLRIGVSSNFSLYKLPPIIQDFLQLYPKVQLKVNTGWSSEIMQLLTKNEIQIGIVTGDYNWFEEKVLLYQDPLTIISKEQINIKNIPNLPRVDYVPNNLTNKSQKPSNPLTKLIENWWQESFNAPPLINMVVDKVETCKEMVKKHLGYSIIPRSCIRESDDFYTYDLKDENDNPIYRKTWMVYRKSSLELSAVNKFVDYLTIALL</sequence>
<dbReference type="GO" id="GO:0000976">
    <property type="term" value="F:transcription cis-regulatory region binding"/>
    <property type="evidence" value="ECO:0007669"/>
    <property type="project" value="TreeGrafter"/>
</dbReference>
<dbReference type="InterPro" id="IPR036390">
    <property type="entry name" value="WH_DNA-bd_sf"/>
</dbReference>
<feature type="domain" description="HTH lysR-type" evidence="5">
    <location>
        <begin position="1"/>
        <end position="58"/>
    </location>
</feature>
<protein>
    <submittedName>
        <fullName evidence="6">LysR family transcriptional regulator</fullName>
    </submittedName>
</protein>
<comment type="caution">
    <text evidence="6">The sequence shown here is derived from an EMBL/GenBank/DDBJ whole genome shotgun (WGS) entry which is preliminary data.</text>
</comment>
<evidence type="ECO:0000256" key="4">
    <source>
        <dbReference type="ARBA" id="ARBA00023163"/>
    </source>
</evidence>
<dbReference type="SUPFAM" id="SSF46785">
    <property type="entry name" value="Winged helix' DNA-binding domain"/>
    <property type="match status" value="1"/>
</dbReference>
<dbReference type="PROSITE" id="PS50931">
    <property type="entry name" value="HTH_LYSR"/>
    <property type="match status" value="1"/>
</dbReference>
<evidence type="ECO:0000256" key="3">
    <source>
        <dbReference type="ARBA" id="ARBA00023125"/>
    </source>
</evidence>
<dbReference type="PANTHER" id="PTHR30126">
    <property type="entry name" value="HTH-TYPE TRANSCRIPTIONAL REGULATOR"/>
    <property type="match status" value="1"/>
</dbReference>
<dbReference type="Gene3D" id="3.40.190.290">
    <property type="match status" value="1"/>
</dbReference>
<dbReference type="SUPFAM" id="SSF53850">
    <property type="entry name" value="Periplasmic binding protein-like II"/>
    <property type="match status" value="1"/>
</dbReference>
<keyword evidence="3" id="KW-0238">DNA-binding</keyword>
<dbReference type="EMBL" id="NUEQ01000103">
    <property type="protein sequence ID" value="PEJ27232.1"/>
    <property type="molecule type" value="Genomic_DNA"/>
</dbReference>
<evidence type="ECO:0000313" key="6">
    <source>
        <dbReference type="EMBL" id="PEJ27232.1"/>
    </source>
</evidence>
<comment type="similarity">
    <text evidence="1">Belongs to the LysR transcriptional regulatory family.</text>
</comment>
<evidence type="ECO:0000256" key="1">
    <source>
        <dbReference type="ARBA" id="ARBA00009437"/>
    </source>
</evidence>
<dbReference type="CDD" id="cd05466">
    <property type="entry name" value="PBP2_LTTR_substrate"/>
    <property type="match status" value="1"/>
</dbReference>